<gene>
    <name evidence="1" type="ORF">M5W82_21995</name>
</gene>
<evidence type="ECO:0000313" key="2">
    <source>
        <dbReference type="Proteomes" id="UP001527052"/>
    </source>
</evidence>
<evidence type="ECO:0000313" key="1">
    <source>
        <dbReference type="EMBL" id="MCY9549550.1"/>
    </source>
</evidence>
<dbReference type="EMBL" id="JAMDLZ010000046">
    <property type="protein sequence ID" value="MCY9549550.1"/>
    <property type="molecule type" value="Genomic_DNA"/>
</dbReference>
<sequence length="92" mass="10268">MDVIESRKWQYRAPKTGGNDTNLPESNLLSKLRDKIIVSITEQTAIEVDSIAIMLDGNPAKEMIASVSFPKDVKVDDTMFQQIVKDSIKNVS</sequence>
<keyword evidence="2" id="KW-1185">Reference proteome</keyword>
<reference evidence="1 2" key="1">
    <citation type="submission" date="2022-05" db="EMBL/GenBank/DDBJ databases">
        <title>Genome Sequencing of Bee-Associated Microbes.</title>
        <authorList>
            <person name="Dunlap C."/>
        </authorList>
    </citation>
    <scope>NUCLEOTIDE SEQUENCE [LARGE SCALE GENOMIC DNA]</scope>
    <source>
        <strain evidence="1 2">NRRL BD-083</strain>
    </source>
</reference>
<proteinExistence type="predicted"/>
<dbReference type="Proteomes" id="UP001527052">
    <property type="component" value="Unassembled WGS sequence"/>
</dbReference>
<name>A0ABT4EV53_9BACI</name>
<dbReference type="RefSeq" id="WP_268639493.1">
    <property type="nucleotide sequence ID" value="NZ_JAMDLZ010000046.1"/>
</dbReference>
<comment type="caution">
    <text evidence="1">The sequence shown here is derived from an EMBL/GenBank/DDBJ whole genome shotgun (WGS) entry which is preliminary data.</text>
</comment>
<protein>
    <submittedName>
        <fullName evidence="1">Uncharacterized protein</fullName>
    </submittedName>
</protein>
<organism evidence="1 2">
    <name type="scientific">Lysinibacillus xylanilyticus</name>
    <dbReference type="NCBI Taxonomy" id="582475"/>
    <lineage>
        <taxon>Bacteria</taxon>
        <taxon>Bacillati</taxon>
        <taxon>Bacillota</taxon>
        <taxon>Bacilli</taxon>
        <taxon>Bacillales</taxon>
        <taxon>Bacillaceae</taxon>
        <taxon>Lysinibacillus</taxon>
    </lineage>
</organism>
<accession>A0ABT4EV53</accession>